<dbReference type="KEGG" id="mdi:METDI5501"/>
<proteinExistence type="predicted"/>
<dbReference type="HOGENOM" id="CLU_059555_0_0_5"/>
<dbReference type="AlphaFoldDB" id="C7C7I3"/>
<dbReference type="InterPro" id="IPR008912">
    <property type="entry name" value="Uncharacterised_CoxE"/>
</dbReference>
<reference evidence="2" key="1">
    <citation type="journal article" date="2009" name="PLoS ONE">
        <title>Methylobacterium genome sequences: a reference blueprint to investigate microbial metabolism of C1 compounds from natural and industrial sources.</title>
        <authorList>
            <person name="Vuilleumier S."/>
            <person name="Chistoserdova L."/>
            <person name="Lee M.-C."/>
            <person name="Bringel F."/>
            <person name="Lajus A."/>
            <person name="Zhou Y."/>
            <person name="Gourion B."/>
            <person name="Barbe V."/>
            <person name="Chang J."/>
            <person name="Cruveiller S."/>
            <person name="Dossat C."/>
            <person name="Gillett W."/>
            <person name="Gruffaz C."/>
            <person name="Haugen E."/>
            <person name="Hourcade E."/>
            <person name="Levy R."/>
            <person name="Mangenot S."/>
            <person name="Muller E."/>
            <person name="Nadalig T."/>
            <person name="Pagni M."/>
            <person name="Penny C."/>
            <person name="Peyraud R."/>
            <person name="Robinson D.G."/>
            <person name="Roche D."/>
            <person name="Rouy Z."/>
            <person name="Saenampechek C."/>
            <person name="Salvignol G."/>
            <person name="Vallenet D."/>
            <person name="Wu Z."/>
            <person name="Marx C.J."/>
            <person name="Vorholt J.A."/>
            <person name="Olson M.V."/>
            <person name="Kaul R."/>
            <person name="Weissenbach J."/>
            <person name="Medigue C."/>
            <person name="Lidstrom M.E."/>
        </authorList>
    </citation>
    <scope>NUCLEOTIDE SEQUENCE [LARGE SCALE GENOMIC DNA]</scope>
    <source>
        <strain evidence="2">DSM 6343 / CIP 106787 / DM4</strain>
    </source>
</reference>
<dbReference type="PANTHER" id="PTHR39338:SF7">
    <property type="entry name" value="BLL6692 PROTEIN"/>
    <property type="match status" value="1"/>
</dbReference>
<evidence type="ECO:0000313" key="1">
    <source>
        <dbReference type="EMBL" id="CAX27109.1"/>
    </source>
</evidence>
<gene>
    <name evidence="1" type="ORF">METD_I5501</name>
</gene>
<protein>
    <recommendedName>
        <fullName evidence="3">VWA domain-containing protein</fullName>
    </recommendedName>
</protein>
<evidence type="ECO:0000313" key="2">
    <source>
        <dbReference type="Proteomes" id="UP000008070"/>
    </source>
</evidence>
<dbReference type="Proteomes" id="UP000008070">
    <property type="component" value="Chromosome"/>
</dbReference>
<evidence type="ECO:0008006" key="3">
    <source>
        <dbReference type="Google" id="ProtNLM"/>
    </source>
</evidence>
<dbReference type="Pfam" id="PF05762">
    <property type="entry name" value="VWA_CoxE"/>
    <property type="match status" value="1"/>
</dbReference>
<sequence>MLGDIHGKTALSTGVEDSQARLFGACGLARARPRLDLRAGLGRLGLMLLQFFTGLREARVPVSLREYLTLLQAMESDLADKRVEEFYFLARTVLVKDESNLDRFDRVFASVFKGLETLGEAVEPAAIPEEWLRKLAEKYLTDEEKAELKALGWDKLFETLKQRLAEQKERHQGGSKWIGTGGTSPFGAYGYNPEGIRIGQDGNRNFRAVKVWDRREFKDLDDSRELGTRSMRVALRRLRRFARTGAADELDLDGTIRESARKGFIDVRLRPERRNAVKVLLFLDVGGSMDWHVELAEELFSAARSEFKHFAHFYFHNCPYEAVWTENHRRHDERIPLLDVIRTYPSDYRVVFVGDASMSPYEIAHPGGSVEHWNEEAGEVWLGRVLDHFPKAVWLNPIPAEHWGHTHSIGMVRRIFADRMFPLTLEGLDGAMRALLR</sequence>
<organism evidence="1 2">
    <name type="scientific">Methylorubrum extorquens (strain DSM 6343 / CIP 106787 / DM4)</name>
    <name type="common">Methylobacterium extorquens</name>
    <dbReference type="NCBI Taxonomy" id="661410"/>
    <lineage>
        <taxon>Bacteria</taxon>
        <taxon>Pseudomonadati</taxon>
        <taxon>Pseudomonadota</taxon>
        <taxon>Alphaproteobacteria</taxon>
        <taxon>Hyphomicrobiales</taxon>
        <taxon>Methylobacteriaceae</taxon>
        <taxon>Methylorubrum</taxon>
    </lineage>
</organism>
<dbReference type="EMBL" id="FP103042">
    <property type="protein sequence ID" value="CAX27109.1"/>
    <property type="molecule type" value="Genomic_DNA"/>
</dbReference>
<dbReference type="PANTHER" id="PTHR39338">
    <property type="entry name" value="BLL5662 PROTEIN-RELATED"/>
    <property type="match status" value="1"/>
</dbReference>
<accession>C7C7I3</accession>
<name>C7C7I3_METED</name>